<sequence>MEASSSPMKRRAVLGSKDANAALTTPIASKTMMMGSPMLLTPSALLVSSPLIGSESSKGKKRTAEKDGGEVVDESPEPKKTCVDGATRSRSPSLETSSLFDSSAGDASWTTTTEPDIMAATTAATLLAGTRPRALTREQAREKAEILRLRLGLAGYKLRTGQTSVPLSELQRKPLPPSNTTTTRRRANTIAHAARTKTHSRVRSVDSIPHVPALSQESSVSSVGSDAVTIAASQESVVVETRGNTPDHVDGQEAGNEKDKAVLLAISETRNSLNDDDNEDVSTAVYTEQRSLSMSMQGRISLFVFPVHSLPINA</sequence>
<evidence type="ECO:0000256" key="7">
    <source>
        <dbReference type="ARBA" id="ARBA00023163"/>
    </source>
</evidence>
<proteinExistence type="inferred from homology"/>
<dbReference type="GO" id="GO:0005634">
    <property type="term" value="C:nucleus"/>
    <property type="evidence" value="ECO:0007669"/>
    <property type="project" value="UniProtKB-SubCell"/>
</dbReference>
<accession>G9ND23</accession>
<organism evidence="10 11">
    <name type="scientific">Hypocrea virens (strain Gv29-8 / FGSC 10586)</name>
    <name type="common">Gliocladium virens</name>
    <name type="synonym">Trichoderma virens</name>
    <dbReference type="NCBI Taxonomy" id="413071"/>
    <lineage>
        <taxon>Eukaryota</taxon>
        <taxon>Fungi</taxon>
        <taxon>Dikarya</taxon>
        <taxon>Ascomycota</taxon>
        <taxon>Pezizomycotina</taxon>
        <taxon>Sordariomycetes</taxon>
        <taxon>Hypocreomycetidae</taxon>
        <taxon>Hypocreales</taxon>
        <taxon>Hypocreaceae</taxon>
        <taxon>Trichoderma</taxon>
    </lineage>
</organism>
<dbReference type="EMBL" id="ABDF02000092">
    <property type="protein sequence ID" value="EHK15592.1"/>
    <property type="molecule type" value="Genomic_DNA"/>
</dbReference>
<dbReference type="GeneID" id="25790603"/>
<feature type="region of interest" description="Disordered" evidence="9">
    <location>
        <begin position="1"/>
        <end position="21"/>
    </location>
</feature>
<reference evidence="10 11" key="1">
    <citation type="journal article" date="2011" name="Genome Biol.">
        <title>Comparative genome sequence analysis underscores mycoparasitism as the ancestral life style of Trichoderma.</title>
        <authorList>
            <person name="Kubicek C.P."/>
            <person name="Herrera-Estrella A."/>
            <person name="Seidl-Seiboth V."/>
            <person name="Martinez D.A."/>
            <person name="Druzhinina I.S."/>
            <person name="Thon M."/>
            <person name="Zeilinger S."/>
            <person name="Casas-Flores S."/>
            <person name="Horwitz B.A."/>
            <person name="Mukherjee P.K."/>
            <person name="Mukherjee M."/>
            <person name="Kredics L."/>
            <person name="Alcaraz L.D."/>
            <person name="Aerts A."/>
            <person name="Antal Z."/>
            <person name="Atanasova L."/>
            <person name="Cervantes-Badillo M.G."/>
            <person name="Challacombe J."/>
            <person name="Chertkov O."/>
            <person name="McCluskey K."/>
            <person name="Coulpier F."/>
            <person name="Deshpande N."/>
            <person name="von Doehren H."/>
            <person name="Ebbole D.J."/>
            <person name="Esquivel-Naranjo E.U."/>
            <person name="Fekete E."/>
            <person name="Flipphi M."/>
            <person name="Glaser F."/>
            <person name="Gomez-Rodriguez E.Y."/>
            <person name="Gruber S."/>
            <person name="Han C."/>
            <person name="Henrissat B."/>
            <person name="Hermosa R."/>
            <person name="Hernandez-Onate M."/>
            <person name="Karaffa L."/>
            <person name="Kosti I."/>
            <person name="Le Crom S."/>
            <person name="Lindquist E."/>
            <person name="Lucas S."/>
            <person name="Luebeck M."/>
            <person name="Luebeck P.S."/>
            <person name="Margeot A."/>
            <person name="Metz B."/>
            <person name="Misra M."/>
            <person name="Nevalainen H."/>
            <person name="Omann M."/>
            <person name="Packer N."/>
            <person name="Perrone G."/>
            <person name="Uresti-Rivera E.E."/>
            <person name="Salamov A."/>
            <person name="Schmoll M."/>
            <person name="Seiboth B."/>
            <person name="Shapiro H."/>
            <person name="Sukno S."/>
            <person name="Tamayo-Ramos J.A."/>
            <person name="Tisch D."/>
            <person name="Wiest A."/>
            <person name="Wilkinson H.H."/>
            <person name="Zhang M."/>
            <person name="Coutinho P.M."/>
            <person name="Kenerley C.M."/>
            <person name="Monte E."/>
            <person name="Baker S.E."/>
            <person name="Grigoriev I.V."/>
        </authorList>
    </citation>
    <scope>NUCLEOTIDE SEQUENCE [LARGE SCALE GENOMIC DNA]</scope>
    <source>
        <strain evidence="11">Gv29-8 / FGSC 10586</strain>
    </source>
</reference>
<dbReference type="OMA" id="MARIGTP"/>
<evidence type="ECO:0000256" key="1">
    <source>
        <dbReference type="ARBA" id="ARBA00004123"/>
    </source>
</evidence>
<feature type="region of interest" description="Disordered" evidence="9">
    <location>
        <begin position="51"/>
        <end position="114"/>
    </location>
</feature>
<evidence type="ECO:0000256" key="5">
    <source>
        <dbReference type="ARBA" id="ARBA00022491"/>
    </source>
</evidence>
<evidence type="ECO:0000256" key="9">
    <source>
        <dbReference type="SAM" id="MobiDB-lite"/>
    </source>
</evidence>
<dbReference type="OrthoDB" id="5345625at2759"/>
<dbReference type="STRING" id="413071.G9ND23"/>
<feature type="compositionally biased region" description="Polar residues" evidence="9">
    <location>
        <begin position="88"/>
        <end position="101"/>
    </location>
</feature>
<evidence type="ECO:0000256" key="6">
    <source>
        <dbReference type="ARBA" id="ARBA00023015"/>
    </source>
</evidence>
<dbReference type="InterPro" id="IPR013734">
    <property type="entry name" value="TF_Nrm1/Whi5"/>
</dbReference>
<keyword evidence="6" id="KW-0805">Transcription regulation</keyword>
<keyword evidence="4" id="KW-0963">Cytoplasm</keyword>
<evidence type="ECO:0000256" key="2">
    <source>
        <dbReference type="ARBA" id="ARBA00004496"/>
    </source>
</evidence>
<keyword evidence="5" id="KW-0678">Repressor</keyword>
<comment type="subcellular location">
    <subcellularLocation>
        <location evidence="2">Cytoplasm</location>
    </subcellularLocation>
    <subcellularLocation>
        <location evidence="1">Nucleus</location>
    </subcellularLocation>
</comment>
<evidence type="ECO:0000256" key="4">
    <source>
        <dbReference type="ARBA" id="ARBA00022490"/>
    </source>
</evidence>
<name>G9ND23_HYPVG</name>
<dbReference type="RefSeq" id="XP_013949790.1">
    <property type="nucleotide sequence ID" value="XM_014094315.1"/>
</dbReference>
<keyword evidence="7" id="KW-0804">Transcription</keyword>
<keyword evidence="11" id="KW-1185">Reference proteome</keyword>
<dbReference type="AlphaFoldDB" id="G9ND23"/>
<evidence type="ECO:0000313" key="10">
    <source>
        <dbReference type="EMBL" id="EHK15592.1"/>
    </source>
</evidence>
<dbReference type="eggNOG" id="ENOG502T64N">
    <property type="taxonomic scope" value="Eukaryota"/>
</dbReference>
<dbReference type="VEuPathDB" id="FungiDB:TRIVIDRAFT_211146"/>
<dbReference type="HOGENOM" id="CLU_918488_0_0_1"/>
<evidence type="ECO:0000313" key="11">
    <source>
        <dbReference type="Proteomes" id="UP000007115"/>
    </source>
</evidence>
<evidence type="ECO:0000256" key="8">
    <source>
        <dbReference type="ARBA" id="ARBA00023242"/>
    </source>
</evidence>
<keyword evidence="8" id="KW-0539">Nucleus</keyword>
<dbReference type="GO" id="GO:0005737">
    <property type="term" value="C:cytoplasm"/>
    <property type="evidence" value="ECO:0007669"/>
    <property type="project" value="UniProtKB-SubCell"/>
</dbReference>
<dbReference type="Pfam" id="PF08528">
    <property type="entry name" value="Whi5"/>
    <property type="match status" value="1"/>
</dbReference>
<gene>
    <name evidence="10" type="ORF">TRIVIDRAFT_211146</name>
</gene>
<feature type="region of interest" description="Disordered" evidence="9">
    <location>
        <begin position="164"/>
        <end position="185"/>
    </location>
</feature>
<dbReference type="Proteomes" id="UP000007115">
    <property type="component" value="Unassembled WGS sequence"/>
</dbReference>
<comment type="caution">
    <text evidence="10">The sequence shown here is derived from an EMBL/GenBank/DDBJ whole genome shotgun (WGS) entry which is preliminary data.</text>
</comment>
<dbReference type="InParanoid" id="G9ND23"/>
<evidence type="ECO:0000256" key="3">
    <source>
        <dbReference type="ARBA" id="ARBA00006922"/>
    </source>
</evidence>
<protein>
    <submittedName>
        <fullName evidence="10">Uncharacterized protein</fullName>
    </submittedName>
</protein>
<comment type="similarity">
    <text evidence="3">Belongs to the WHI5/NRM1 family.</text>
</comment>